<protein>
    <recommendedName>
        <fullName evidence="3">PE domain-containing protein</fullName>
    </recommendedName>
</protein>
<proteinExistence type="predicted"/>
<keyword evidence="2" id="KW-1185">Reference proteome</keyword>
<evidence type="ECO:0008006" key="3">
    <source>
        <dbReference type="Google" id="ProtNLM"/>
    </source>
</evidence>
<organism evidence="1 2">
    <name type="scientific">Kitasatospora griseola</name>
    <name type="common">Streptomyces griseolosporeus</name>
    <dbReference type="NCBI Taxonomy" id="2064"/>
    <lineage>
        <taxon>Bacteria</taxon>
        <taxon>Bacillati</taxon>
        <taxon>Actinomycetota</taxon>
        <taxon>Actinomycetes</taxon>
        <taxon>Kitasatosporales</taxon>
        <taxon>Streptomycetaceae</taxon>
        <taxon>Kitasatospora</taxon>
    </lineage>
</organism>
<dbReference type="EMBL" id="JXZB01000004">
    <property type="protein sequence ID" value="KIQ62266.1"/>
    <property type="molecule type" value="Genomic_DNA"/>
</dbReference>
<sequence length="109" mass="12155">MSDGYSVNPAELEAVVKRLRALQQNISTCGANTKYKTDITPDAFGGDFVEARALYSAHGNMQQFLTQTISSIDALINEYGDKTQLVHDRYMGREDDSQATMNQIQGRYV</sequence>
<reference evidence="1 2" key="1">
    <citation type="submission" date="2015-02" db="EMBL/GenBank/DDBJ databases">
        <title>Draft genome sequence of Kitasatospora griseola MF730-N6, a bafilomycin, terpentecin and satosporin producer.</title>
        <authorList>
            <person name="Arens J.C."/>
            <person name="Haltli B."/>
            <person name="Kerr R.G."/>
        </authorList>
    </citation>
    <scope>NUCLEOTIDE SEQUENCE [LARGE SCALE GENOMIC DNA]</scope>
    <source>
        <strain evidence="1 2">MF730-N6</strain>
    </source>
</reference>
<dbReference type="OrthoDB" id="3872002at2"/>
<gene>
    <name evidence="1" type="ORF">TR51_24500</name>
</gene>
<name>A0A0D0NT35_KITGR</name>
<dbReference type="AlphaFoldDB" id="A0A0D0NT35"/>
<accession>A0A0D0NT35</accession>
<dbReference type="Proteomes" id="UP000032066">
    <property type="component" value="Unassembled WGS sequence"/>
</dbReference>
<dbReference type="RefSeq" id="WP_043914183.1">
    <property type="nucleotide sequence ID" value="NZ_JXZB01000004.1"/>
</dbReference>
<dbReference type="PATRIC" id="fig|2064.6.peg.5237"/>
<evidence type="ECO:0000313" key="1">
    <source>
        <dbReference type="EMBL" id="KIQ62266.1"/>
    </source>
</evidence>
<evidence type="ECO:0000313" key="2">
    <source>
        <dbReference type="Proteomes" id="UP000032066"/>
    </source>
</evidence>
<comment type="caution">
    <text evidence="1">The sequence shown here is derived from an EMBL/GenBank/DDBJ whole genome shotgun (WGS) entry which is preliminary data.</text>
</comment>